<reference evidence="3" key="1">
    <citation type="submission" date="2017-01" db="EMBL/GenBank/DDBJ databases">
        <title>Draft genome of the species Salinivibrio costicola subsp. alcaliphilus.</title>
        <authorList>
            <person name="Lopez-Hermoso C."/>
            <person name="De La Haba R."/>
            <person name="Sanchez-Porro C."/>
            <person name="Ventosa A."/>
        </authorList>
    </citation>
    <scope>NUCLEOTIDE SEQUENCE [LARGE SCALE GENOMIC DNA]</scope>
    <source>
        <strain evidence="3">CBH448</strain>
    </source>
</reference>
<proteinExistence type="predicted"/>
<evidence type="ECO:0000313" key="3">
    <source>
        <dbReference type="Proteomes" id="UP000189431"/>
    </source>
</evidence>
<protein>
    <submittedName>
        <fullName evidence="2">Uncharacterized protein</fullName>
    </submittedName>
</protein>
<name>A0ABX3KPL8_SALCS</name>
<keyword evidence="1" id="KW-0812">Transmembrane</keyword>
<dbReference type="RefSeq" id="WP_077669795.1">
    <property type="nucleotide sequence ID" value="NZ_MUFR01000030.1"/>
</dbReference>
<dbReference type="Proteomes" id="UP000189431">
    <property type="component" value="Unassembled WGS sequence"/>
</dbReference>
<comment type="caution">
    <text evidence="2">The sequence shown here is derived from an EMBL/GenBank/DDBJ whole genome shotgun (WGS) entry which is preliminary data.</text>
</comment>
<sequence>MKSDKYLSVITFYVVIFALSIASGYQYIGDFIEKGINSAGMFISYFVLIALFSIYKGVSLFTRKQLLFLAVFSVLITLVSYLYPYFKYSEQNPSDLMSTFSYDLVINVIVFTLLFKEARRERSQSISEQKII</sequence>
<accession>A0ABX3KPL8</accession>
<keyword evidence="1" id="KW-0472">Membrane</keyword>
<feature type="transmembrane region" description="Helical" evidence="1">
    <location>
        <begin position="96"/>
        <end position="115"/>
    </location>
</feature>
<feature type="transmembrane region" description="Helical" evidence="1">
    <location>
        <begin position="35"/>
        <end position="54"/>
    </location>
</feature>
<gene>
    <name evidence="2" type="ORF">BZJ21_11040</name>
</gene>
<keyword evidence="1" id="KW-1133">Transmembrane helix</keyword>
<organism evidence="2 3">
    <name type="scientific">Salinivibrio costicola subsp. alcaliphilus</name>
    <dbReference type="NCBI Taxonomy" id="272773"/>
    <lineage>
        <taxon>Bacteria</taxon>
        <taxon>Pseudomonadati</taxon>
        <taxon>Pseudomonadota</taxon>
        <taxon>Gammaproteobacteria</taxon>
        <taxon>Vibrionales</taxon>
        <taxon>Vibrionaceae</taxon>
        <taxon>Salinivibrio</taxon>
    </lineage>
</organism>
<evidence type="ECO:0000313" key="2">
    <source>
        <dbReference type="EMBL" id="OOF33439.1"/>
    </source>
</evidence>
<evidence type="ECO:0000256" key="1">
    <source>
        <dbReference type="SAM" id="Phobius"/>
    </source>
</evidence>
<feature type="transmembrane region" description="Helical" evidence="1">
    <location>
        <begin position="7"/>
        <end position="29"/>
    </location>
</feature>
<feature type="transmembrane region" description="Helical" evidence="1">
    <location>
        <begin position="66"/>
        <end position="84"/>
    </location>
</feature>
<dbReference type="EMBL" id="MUFR01000030">
    <property type="protein sequence ID" value="OOF33439.1"/>
    <property type="molecule type" value="Genomic_DNA"/>
</dbReference>
<keyword evidence="3" id="KW-1185">Reference proteome</keyword>